<sequence length="65" mass="7470">MRRRTTTSSQRRIHQLTTTYIPCPLTPRSNWSMTKPRPEGPHHVHHGHLVDSPSHKTEHITPSSA</sequence>
<dbReference type="EMBL" id="WHUW01000308">
    <property type="protein sequence ID" value="KAF8415615.1"/>
    <property type="molecule type" value="Genomic_DNA"/>
</dbReference>
<dbReference type="AlphaFoldDB" id="A0AAD4GK58"/>
<protein>
    <submittedName>
        <fullName evidence="3">Uncharacterized protein</fullName>
    </submittedName>
</protein>
<evidence type="ECO:0000313" key="3">
    <source>
        <dbReference type="EMBL" id="KAF8447388.1"/>
    </source>
</evidence>
<feature type="region of interest" description="Disordered" evidence="1">
    <location>
        <begin position="24"/>
        <end position="65"/>
    </location>
</feature>
<reference evidence="3" key="2">
    <citation type="journal article" date="2020" name="Nat. Commun.">
        <title>Large-scale genome sequencing of mycorrhizal fungi provides insights into the early evolution of symbiotic traits.</title>
        <authorList>
            <person name="Miyauchi S."/>
            <person name="Kiss E."/>
            <person name="Kuo A."/>
            <person name="Drula E."/>
            <person name="Kohler A."/>
            <person name="Sanchez-Garcia M."/>
            <person name="Morin E."/>
            <person name="Andreopoulos B."/>
            <person name="Barry K.W."/>
            <person name="Bonito G."/>
            <person name="Buee M."/>
            <person name="Carver A."/>
            <person name="Chen C."/>
            <person name="Cichocki N."/>
            <person name="Clum A."/>
            <person name="Culley D."/>
            <person name="Crous P.W."/>
            <person name="Fauchery L."/>
            <person name="Girlanda M."/>
            <person name="Hayes R.D."/>
            <person name="Keri Z."/>
            <person name="LaButti K."/>
            <person name="Lipzen A."/>
            <person name="Lombard V."/>
            <person name="Magnuson J."/>
            <person name="Maillard F."/>
            <person name="Murat C."/>
            <person name="Nolan M."/>
            <person name="Ohm R.A."/>
            <person name="Pangilinan J."/>
            <person name="Pereira M.F."/>
            <person name="Perotto S."/>
            <person name="Peter M."/>
            <person name="Pfister S."/>
            <person name="Riley R."/>
            <person name="Sitrit Y."/>
            <person name="Stielow J.B."/>
            <person name="Szollosi G."/>
            <person name="Zifcakova L."/>
            <person name="Stursova M."/>
            <person name="Spatafora J.W."/>
            <person name="Tedersoo L."/>
            <person name="Vaario L.M."/>
            <person name="Yamada A."/>
            <person name="Yan M."/>
            <person name="Wang P."/>
            <person name="Xu J."/>
            <person name="Bruns T."/>
            <person name="Baldrian P."/>
            <person name="Vilgalys R."/>
            <person name="Dunand C."/>
            <person name="Henrissat B."/>
            <person name="Grigoriev I.V."/>
            <person name="Hibbett D."/>
            <person name="Nagy L.G."/>
            <person name="Martin F.M."/>
        </authorList>
    </citation>
    <scope>NUCLEOTIDE SEQUENCE</scope>
    <source>
        <strain evidence="3">BED1</strain>
    </source>
</reference>
<organism evidence="3 4">
    <name type="scientific">Boletus edulis BED1</name>
    <dbReference type="NCBI Taxonomy" id="1328754"/>
    <lineage>
        <taxon>Eukaryota</taxon>
        <taxon>Fungi</taxon>
        <taxon>Dikarya</taxon>
        <taxon>Basidiomycota</taxon>
        <taxon>Agaricomycotina</taxon>
        <taxon>Agaricomycetes</taxon>
        <taxon>Agaricomycetidae</taxon>
        <taxon>Boletales</taxon>
        <taxon>Boletineae</taxon>
        <taxon>Boletaceae</taxon>
        <taxon>Boletoideae</taxon>
        <taxon>Boletus</taxon>
    </lineage>
</organism>
<accession>A0AAD4GK58</accession>
<comment type="caution">
    <text evidence="3">The sequence shown here is derived from an EMBL/GenBank/DDBJ whole genome shotgun (WGS) entry which is preliminary data.</text>
</comment>
<dbReference type="Proteomes" id="UP001194468">
    <property type="component" value="Unassembled WGS sequence"/>
</dbReference>
<reference evidence="3" key="1">
    <citation type="submission" date="2019-10" db="EMBL/GenBank/DDBJ databases">
        <authorList>
            <consortium name="DOE Joint Genome Institute"/>
            <person name="Kuo A."/>
            <person name="Miyauchi S."/>
            <person name="Kiss E."/>
            <person name="Drula E."/>
            <person name="Kohler A."/>
            <person name="Sanchez-Garcia M."/>
            <person name="Andreopoulos B."/>
            <person name="Barry K.W."/>
            <person name="Bonito G."/>
            <person name="Buee M."/>
            <person name="Carver A."/>
            <person name="Chen C."/>
            <person name="Cichocki N."/>
            <person name="Clum A."/>
            <person name="Culley D."/>
            <person name="Crous P.W."/>
            <person name="Fauchery L."/>
            <person name="Girlanda M."/>
            <person name="Hayes R."/>
            <person name="Keri Z."/>
            <person name="LaButti K."/>
            <person name="Lipzen A."/>
            <person name="Lombard V."/>
            <person name="Magnuson J."/>
            <person name="Maillard F."/>
            <person name="Morin E."/>
            <person name="Murat C."/>
            <person name="Nolan M."/>
            <person name="Ohm R."/>
            <person name="Pangilinan J."/>
            <person name="Pereira M."/>
            <person name="Perotto S."/>
            <person name="Peter M."/>
            <person name="Riley R."/>
            <person name="Sitrit Y."/>
            <person name="Stielow B."/>
            <person name="Szollosi G."/>
            <person name="Zifcakova L."/>
            <person name="Stursova M."/>
            <person name="Spatafora J.W."/>
            <person name="Tedersoo L."/>
            <person name="Vaario L.-M."/>
            <person name="Yamada A."/>
            <person name="Yan M."/>
            <person name="Wang P."/>
            <person name="Xu J."/>
            <person name="Bruns T."/>
            <person name="Baldrian P."/>
            <person name="Vilgalys R."/>
            <person name="Henrissat B."/>
            <person name="Grigoriev I.V."/>
            <person name="Hibbett D."/>
            <person name="Nagy L.G."/>
            <person name="Martin F.M."/>
        </authorList>
    </citation>
    <scope>NUCLEOTIDE SEQUENCE</scope>
    <source>
        <strain evidence="3">BED1</strain>
    </source>
</reference>
<dbReference type="EMBL" id="WHUW01000004">
    <property type="protein sequence ID" value="KAF8447388.1"/>
    <property type="molecule type" value="Genomic_DNA"/>
</dbReference>
<evidence type="ECO:0000313" key="4">
    <source>
        <dbReference type="Proteomes" id="UP001194468"/>
    </source>
</evidence>
<evidence type="ECO:0000313" key="2">
    <source>
        <dbReference type="EMBL" id="KAF8415615.1"/>
    </source>
</evidence>
<keyword evidence="4" id="KW-1185">Reference proteome</keyword>
<proteinExistence type="predicted"/>
<gene>
    <name evidence="3" type="ORF">L210DRAFT_3526156</name>
    <name evidence="2" type="ORF">L210DRAFT_3585418</name>
</gene>
<name>A0AAD4GK58_BOLED</name>
<evidence type="ECO:0000256" key="1">
    <source>
        <dbReference type="SAM" id="MobiDB-lite"/>
    </source>
</evidence>